<dbReference type="PANTHER" id="PTHR31308:SF5">
    <property type="entry name" value="ERGOSTERYL-BETA-GLUCOSIDASE"/>
    <property type="match status" value="1"/>
</dbReference>
<dbReference type="PANTHER" id="PTHR31308">
    <property type="match status" value="1"/>
</dbReference>
<keyword evidence="3" id="KW-1185">Reference proteome</keyword>
<dbReference type="GO" id="GO:0008422">
    <property type="term" value="F:beta-glucosidase activity"/>
    <property type="evidence" value="ECO:0007669"/>
    <property type="project" value="TreeGrafter"/>
</dbReference>
<organism evidence="2 3">
    <name type="scientific">Mycena citricolor</name>
    <dbReference type="NCBI Taxonomy" id="2018698"/>
    <lineage>
        <taxon>Eukaryota</taxon>
        <taxon>Fungi</taxon>
        <taxon>Dikarya</taxon>
        <taxon>Basidiomycota</taxon>
        <taxon>Agaricomycotina</taxon>
        <taxon>Agaricomycetes</taxon>
        <taxon>Agaricomycetidae</taxon>
        <taxon>Agaricales</taxon>
        <taxon>Marasmiineae</taxon>
        <taxon>Mycenaceae</taxon>
        <taxon>Mycena</taxon>
    </lineage>
</organism>
<evidence type="ECO:0000256" key="1">
    <source>
        <dbReference type="SAM" id="MobiDB-lite"/>
    </source>
</evidence>
<feature type="region of interest" description="Disordered" evidence="1">
    <location>
        <begin position="1"/>
        <end position="45"/>
    </location>
</feature>
<dbReference type="Gene3D" id="3.20.20.80">
    <property type="entry name" value="Glycosidases"/>
    <property type="match status" value="1"/>
</dbReference>
<sequence>MPSPANSDSEASFILVGQESASGSDSPAGPIAPAKPKPNHPSLNHTKYVPGSASTYAHDWSDEGTAGGVRAHGRHFIDGHGRACQLRGVNLGGSCKTPSNDDNATFPHGAKGVTFVGRPFPLEEAPAHLARLRRWGLSFVRFLFTWEAIEHAGPGIYDMEYVQYVRELLSLLPEYGM</sequence>
<feature type="compositionally biased region" description="Polar residues" evidence="1">
    <location>
        <begin position="1"/>
        <end position="10"/>
    </location>
</feature>
<proteinExistence type="predicted"/>
<evidence type="ECO:0008006" key="4">
    <source>
        <dbReference type="Google" id="ProtNLM"/>
    </source>
</evidence>
<evidence type="ECO:0000313" key="2">
    <source>
        <dbReference type="EMBL" id="CAK5273777.1"/>
    </source>
</evidence>
<reference evidence="2" key="1">
    <citation type="submission" date="2023-11" db="EMBL/GenBank/DDBJ databases">
        <authorList>
            <person name="De Vega J J."/>
            <person name="De Vega J J."/>
        </authorList>
    </citation>
    <scope>NUCLEOTIDE SEQUENCE</scope>
</reference>
<evidence type="ECO:0000313" key="3">
    <source>
        <dbReference type="Proteomes" id="UP001295794"/>
    </source>
</evidence>
<comment type="caution">
    <text evidence="2">The sequence shown here is derived from an EMBL/GenBank/DDBJ whole genome shotgun (WGS) entry which is preliminary data.</text>
</comment>
<gene>
    <name evidence="2" type="ORF">MYCIT1_LOCUS20467</name>
</gene>
<dbReference type="InterPro" id="IPR017853">
    <property type="entry name" value="GH"/>
</dbReference>
<dbReference type="InterPro" id="IPR052066">
    <property type="entry name" value="Glycosphingolipid_Hydrolases"/>
</dbReference>
<name>A0AAD2K1K8_9AGAR</name>
<protein>
    <recommendedName>
        <fullName evidence="4">Glycoside hydrolase</fullName>
    </recommendedName>
</protein>
<accession>A0AAD2K1K8</accession>
<feature type="non-terminal residue" evidence="2">
    <location>
        <position position="177"/>
    </location>
</feature>
<dbReference type="AlphaFoldDB" id="A0AAD2K1K8"/>
<dbReference type="EMBL" id="CAVNYO010000399">
    <property type="protein sequence ID" value="CAK5273777.1"/>
    <property type="molecule type" value="Genomic_DNA"/>
</dbReference>
<dbReference type="SUPFAM" id="SSF51445">
    <property type="entry name" value="(Trans)glycosidases"/>
    <property type="match status" value="1"/>
</dbReference>
<dbReference type="Proteomes" id="UP001295794">
    <property type="component" value="Unassembled WGS sequence"/>
</dbReference>